<dbReference type="InterPro" id="IPR027417">
    <property type="entry name" value="P-loop_NTPase"/>
</dbReference>
<dbReference type="EMBL" id="JACIBV010000001">
    <property type="protein sequence ID" value="MBB3730067.1"/>
    <property type="molecule type" value="Genomic_DNA"/>
</dbReference>
<feature type="transmembrane region" description="Helical" evidence="2">
    <location>
        <begin position="152"/>
        <end position="171"/>
    </location>
</feature>
<dbReference type="Proteomes" id="UP000579945">
    <property type="component" value="Unassembled WGS sequence"/>
</dbReference>
<comment type="caution">
    <text evidence="3">The sequence shown here is derived from an EMBL/GenBank/DDBJ whole genome shotgun (WGS) entry which is preliminary data.</text>
</comment>
<dbReference type="GeneID" id="95392231"/>
<name>A0A7W5VLG0_9ACTN</name>
<evidence type="ECO:0000256" key="2">
    <source>
        <dbReference type="SAM" id="Phobius"/>
    </source>
</evidence>
<dbReference type="AlphaFoldDB" id="A0A7W5VLG0"/>
<protein>
    <recommendedName>
        <fullName evidence="5">Cell division protein FtsK</fullName>
    </recommendedName>
</protein>
<keyword evidence="2" id="KW-0472">Membrane</keyword>
<evidence type="ECO:0000313" key="3">
    <source>
        <dbReference type="EMBL" id="MBB3730067.1"/>
    </source>
</evidence>
<dbReference type="Gene3D" id="3.40.50.300">
    <property type="entry name" value="P-loop containing nucleotide triphosphate hydrolases"/>
    <property type="match status" value="1"/>
</dbReference>
<proteinExistence type="predicted"/>
<dbReference type="SUPFAM" id="SSF52540">
    <property type="entry name" value="P-loop containing nucleoside triphosphate hydrolases"/>
    <property type="match status" value="1"/>
</dbReference>
<keyword evidence="4" id="KW-1185">Reference proteome</keyword>
<dbReference type="RefSeq" id="WP_221241293.1">
    <property type="nucleotide sequence ID" value="NZ_JACIBV010000001.1"/>
</dbReference>
<feature type="compositionally biased region" description="Basic and acidic residues" evidence="1">
    <location>
        <begin position="45"/>
        <end position="54"/>
    </location>
</feature>
<gene>
    <name evidence="3" type="ORF">FHR33_005927</name>
</gene>
<keyword evidence="2" id="KW-0812">Transmembrane</keyword>
<sequence length="763" mass="84008">MTDLPHEPNTNPDPDRPGDLSDFQRSDRPTTEAEHAEGGQVVPLDSRRRPRPLDAPDQGDGPATDPAGEPDSRPGERTAVYDTSYEIELDGPPPADQAPTLVDLPDGQFPELVSESRRPIIPPPLHRANLPATIKAALGRWAHVAAFHVVRAPWYLLKVVWFAIVGVFALVNRQLRWWWVNEQYALLQTAASDNDPEMWLKLHKEGKATRRWRGVVLFFQLIAAIVAAIAVANLQPLYQAAVTLALVPVLARCGKPQGRPLIPTAAVSRRYRLLNADVVLRAYYAAGLGHPDKPHQQIQFGSRMARDAAGTGSEVVVDLPYGKTFDHAIKARPEIASGLDVTEQQVYITRDPSSTRRHKLFVADRDPLAIPAGRTPLLDGKPRNIWKPAPFGLDERGRQVTLLLLWISVLVGAQPRKGKTFAARLLALYAAMDPYVRLTVVDGKDSPDWRKFKLVAHRIIFGTVINRDGDPVEELLDALREIKAHIQQVNQFLSTLPVSECPDGKLTEELSRRYPNLRVWVLVMEEFQVYYELDDQDKNKEIAALLSFIMAVGPSAGVIILSSSQKPSGVGAGDVQRLFGRYRDNHAVRFALKCGNRNVSEAILGGDAYSEGFDASSLPNGKEYRGVGYLYGASDDTPTVRTYLADAADAEKILTTARALRERAGTLTGYAAGEEIKREVRDVLADALSVFHPGESGLSWAEIAARLSERIPEHYADLSADAVSAQLRDLSVPSVNIKRDGKVLKGAKQADIAQAIRRRDGAA</sequence>
<organism evidence="3 4">
    <name type="scientific">Nonomuraea dietziae</name>
    <dbReference type="NCBI Taxonomy" id="65515"/>
    <lineage>
        <taxon>Bacteria</taxon>
        <taxon>Bacillati</taxon>
        <taxon>Actinomycetota</taxon>
        <taxon>Actinomycetes</taxon>
        <taxon>Streptosporangiales</taxon>
        <taxon>Streptosporangiaceae</taxon>
        <taxon>Nonomuraea</taxon>
    </lineage>
</organism>
<accession>A0A7W5VLG0</accession>
<feature type="transmembrane region" description="Helical" evidence="2">
    <location>
        <begin position="212"/>
        <end position="231"/>
    </location>
</feature>
<feature type="compositionally biased region" description="Basic and acidic residues" evidence="1">
    <location>
        <begin position="13"/>
        <end position="37"/>
    </location>
</feature>
<reference evidence="3 4" key="1">
    <citation type="submission" date="2020-08" db="EMBL/GenBank/DDBJ databases">
        <title>Sequencing the genomes of 1000 actinobacteria strains.</title>
        <authorList>
            <person name="Klenk H.-P."/>
        </authorList>
    </citation>
    <scope>NUCLEOTIDE SEQUENCE [LARGE SCALE GENOMIC DNA]</scope>
    <source>
        <strain evidence="3 4">DSM 44320</strain>
    </source>
</reference>
<keyword evidence="2" id="KW-1133">Transmembrane helix</keyword>
<evidence type="ECO:0008006" key="5">
    <source>
        <dbReference type="Google" id="ProtNLM"/>
    </source>
</evidence>
<evidence type="ECO:0000256" key="1">
    <source>
        <dbReference type="SAM" id="MobiDB-lite"/>
    </source>
</evidence>
<feature type="region of interest" description="Disordered" evidence="1">
    <location>
        <begin position="1"/>
        <end position="77"/>
    </location>
</feature>
<evidence type="ECO:0000313" key="4">
    <source>
        <dbReference type="Proteomes" id="UP000579945"/>
    </source>
</evidence>